<evidence type="ECO:0000256" key="2">
    <source>
        <dbReference type="SAM" id="Phobius"/>
    </source>
</evidence>
<feature type="region of interest" description="Disordered" evidence="1">
    <location>
        <begin position="1"/>
        <end position="33"/>
    </location>
</feature>
<proteinExistence type="predicted"/>
<dbReference type="Proteomes" id="UP000601736">
    <property type="component" value="Unassembled WGS sequence"/>
</dbReference>
<keyword evidence="5" id="KW-1185">Reference proteome</keyword>
<feature type="transmembrane region" description="Helical" evidence="2">
    <location>
        <begin position="51"/>
        <end position="72"/>
    </location>
</feature>
<reference evidence="4 5" key="1">
    <citation type="submission" date="2016-10" db="EMBL/GenBank/DDBJ databases">
        <authorList>
            <person name="de Groot N.N."/>
        </authorList>
    </citation>
    <scope>NUCLEOTIDE SEQUENCE [LARGE SCALE GENOMIC DNA]</scope>
    <source>
        <strain evidence="4 5">Nm146</strain>
    </source>
</reference>
<dbReference type="AlphaFoldDB" id="A0A1I4PC16"/>
<dbReference type="OrthoDB" id="8537107at2"/>
<sequence>MTTNNEPNQLGSRTTPHRFAGNRPIRHGNLSPKNCSIMQKGPATNKSFVSAFNYVLFLILFSSISLSANATLLSRLNGLAVYDTDSNLTWLADANAGRGTIYDNDPYDLPTSDGQMTWTNATAWTESLNVGGFTDWRLPSALNPDGSAPCFGYCDDSELSYLLYVSLGVHHSNSILDGDPASLALFSNIKLGRYGTSTETLTHAWYLDTNSGFLNANGKGCRYFAWAVCTGDAESSITAVPVPTPSTVLLVCIGLAGIFQDKFVH</sequence>
<evidence type="ECO:0000313" key="5">
    <source>
        <dbReference type="Proteomes" id="UP000199561"/>
    </source>
</evidence>
<reference evidence="3" key="2">
    <citation type="submission" date="2021-02" db="EMBL/GenBank/DDBJ databases">
        <authorList>
            <person name="Han P."/>
        </authorList>
    </citation>
    <scope>NUCLEOTIDE SEQUENCE</scope>
    <source>
        <strain evidence="3">Nitrosomonas nitrosa 18-3D</strain>
    </source>
</reference>
<dbReference type="Proteomes" id="UP000199561">
    <property type="component" value="Unassembled WGS sequence"/>
</dbReference>
<evidence type="ECO:0000256" key="1">
    <source>
        <dbReference type="SAM" id="MobiDB-lite"/>
    </source>
</evidence>
<keyword evidence="2" id="KW-0812">Transmembrane</keyword>
<dbReference type="EMBL" id="FOUF01000010">
    <property type="protein sequence ID" value="SFM25302.1"/>
    <property type="molecule type" value="Genomic_DNA"/>
</dbReference>
<dbReference type="EMBL" id="CAJNAP010000023">
    <property type="protein sequence ID" value="CAE6509534.1"/>
    <property type="molecule type" value="Genomic_DNA"/>
</dbReference>
<feature type="compositionally biased region" description="Polar residues" evidence="1">
    <location>
        <begin position="1"/>
        <end position="14"/>
    </location>
</feature>
<protein>
    <submittedName>
        <fullName evidence="3">PEP-CTERM motif protein (Modular protein)</fullName>
    </submittedName>
</protein>
<gene>
    <name evidence="3" type="ORF">NMYAN_30184</name>
    <name evidence="4" type="ORF">SAMN05421880_11086</name>
</gene>
<organism evidence="4 5">
    <name type="scientific">Nitrosomonas nitrosa</name>
    <dbReference type="NCBI Taxonomy" id="52442"/>
    <lineage>
        <taxon>Bacteria</taxon>
        <taxon>Pseudomonadati</taxon>
        <taxon>Pseudomonadota</taxon>
        <taxon>Betaproteobacteria</taxon>
        <taxon>Nitrosomonadales</taxon>
        <taxon>Nitrosomonadaceae</taxon>
        <taxon>Nitrosomonas</taxon>
    </lineage>
</organism>
<name>A0A1I4PC16_9PROT</name>
<accession>A0A1I4PC16</accession>
<keyword evidence="2" id="KW-1133">Transmembrane helix</keyword>
<evidence type="ECO:0000313" key="3">
    <source>
        <dbReference type="EMBL" id="CAE6509534.1"/>
    </source>
</evidence>
<keyword evidence="2" id="KW-0472">Membrane</keyword>
<evidence type="ECO:0000313" key="4">
    <source>
        <dbReference type="EMBL" id="SFM25302.1"/>
    </source>
</evidence>